<organism evidence="2 3">
    <name type="scientific">Catenisphaera adipataccumulans</name>
    <dbReference type="NCBI Taxonomy" id="700500"/>
    <lineage>
        <taxon>Bacteria</taxon>
        <taxon>Bacillati</taxon>
        <taxon>Bacillota</taxon>
        <taxon>Erysipelotrichia</taxon>
        <taxon>Erysipelotrichales</taxon>
        <taxon>Erysipelotrichaceae</taxon>
        <taxon>Catenisphaera</taxon>
    </lineage>
</organism>
<name>A0A7W8CVF0_9FIRM</name>
<dbReference type="Proteomes" id="UP000539953">
    <property type="component" value="Unassembled WGS sequence"/>
</dbReference>
<dbReference type="Gene3D" id="1.10.3620.10">
    <property type="entry name" value="YdcF like domain"/>
    <property type="match status" value="1"/>
</dbReference>
<evidence type="ECO:0000313" key="2">
    <source>
        <dbReference type="EMBL" id="MBB5182293.1"/>
    </source>
</evidence>
<comment type="caution">
    <text evidence="2">The sequence shown here is derived from an EMBL/GenBank/DDBJ whole genome shotgun (WGS) entry which is preliminary data.</text>
</comment>
<dbReference type="PANTHER" id="PTHR30336:SF20">
    <property type="entry name" value="DUF218 DOMAIN-CONTAINING PROTEIN"/>
    <property type="match status" value="1"/>
</dbReference>
<keyword evidence="3" id="KW-1185">Reference proteome</keyword>
<dbReference type="AlphaFoldDB" id="A0A7W8CVF0"/>
<evidence type="ECO:0000259" key="1">
    <source>
        <dbReference type="Pfam" id="PF02698"/>
    </source>
</evidence>
<evidence type="ECO:0000313" key="3">
    <source>
        <dbReference type="Proteomes" id="UP000539953"/>
    </source>
</evidence>
<dbReference type="Gene3D" id="3.40.50.620">
    <property type="entry name" value="HUPs"/>
    <property type="match status" value="1"/>
</dbReference>
<dbReference type="InterPro" id="IPR051599">
    <property type="entry name" value="Cell_Envelope_Assoc"/>
</dbReference>
<reference evidence="2 3" key="1">
    <citation type="submission" date="2020-08" db="EMBL/GenBank/DDBJ databases">
        <title>Genomic Encyclopedia of Type Strains, Phase IV (KMG-IV): sequencing the most valuable type-strain genomes for metagenomic binning, comparative biology and taxonomic classification.</title>
        <authorList>
            <person name="Goeker M."/>
        </authorList>
    </citation>
    <scope>NUCLEOTIDE SEQUENCE [LARGE SCALE GENOMIC DNA]</scope>
    <source>
        <strain evidence="2 3">DSM 25799</strain>
    </source>
</reference>
<dbReference type="RefSeq" id="WP_183326823.1">
    <property type="nucleotide sequence ID" value="NZ_JACHHK010000001.1"/>
</dbReference>
<dbReference type="GO" id="GO:0005886">
    <property type="term" value="C:plasma membrane"/>
    <property type="evidence" value="ECO:0007669"/>
    <property type="project" value="TreeGrafter"/>
</dbReference>
<sequence length="265" mass="30042">MNNLSLTAQYINTLGAFCGVRDVDELSQSALQQKYGFHQADVMVLFGGSILCGGDVLAQAIQRQGAKKYILVGGAGHTTETLRRRMHAECPDIETDGRSEAEIFEAYLEARYQVKADALETESTNCGNNITYFLRLIDEKHIPCRSVIFMQDATMQRRMAATLHRYRKEIQVINYAAYQAEVIADQGKLTYAKPIWGMWDMKRYVSLLLGEIVRLRDDENGYGPHGKNFIAHIDIPENVWNAFEALKTEHVDWIREADPAFASKK</sequence>
<dbReference type="PANTHER" id="PTHR30336">
    <property type="entry name" value="INNER MEMBRANE PROTEIN, PROBABLE PERMEASE"/>
    <property type="match status" value="1"/>
</dbReference>
<gene>
    <name evidence="2" type="ORF">HNQ47_000296</name>
</gene>
<proteinExistence type="predicted"/>
<dbReference type="EMBL" id="JACHHK010000001">
    <property type="protein sequence ID" value="MBB5182293.1"/>
    <property type="molecule type" value="Genomic_DNA"/>
</dbReference>
<accession>A0A7W8CVF0</accession>
<protein>
    <submittedName>
        <fullName evidence="2">Uncharacterized SAM-binding protein YcdF (DUF218 family)</fullName>
    </submittedName>
</protein>
<dbReference type="InterPro" id="IPR003848">
    <property type="entry name" value="DUF218"/>
</dbReference>
<dbReference type="InterPro" id="IPR014729">
    <property type="entry name" value="Rossmann-like_a/b/a_fold"/>
</dbReference>
<feature type="domain" description="DUF218" evidence="1">
    <location>
        <begin position="42"/>
        <end position="189"/>
    </location>
</feature>
<dbReference type="Pfam" id="PF02698">
    <property type="entry name" value="DUF218"/>
    <property type="match status" value="1"/>
</dbReference>